<accession>A0A3B0BI22</accession>
<feature type="region of interest" description="Disordered" evidence="5">
    <location>
        <begin position="412"/>
        <end position="435"/>
    </location>
</feature>
<feature type="region of interest" description="Disordered" evidence="5">
    <location>
        <begin position="1"/>
        <end position="21"/>
    </location>
</feature>
<dbReference type="EMBL" id="RBAM01000006">
    <property type="protein sequence ID" value="RKN71536.1"/>
    <property type="molecule type" value="Genomic_DNA"/>
</dbReference>
<dbReference type="InterPro" id="IPR015424">
    <property type="entry name" value="PyrdxlP-dep_Trfase"/>
</dbReference>
<dbReference type="PANTHER" id="PTHR13693">
    <property type="entry name" value="CLASS II AMINOTRANSFERASE/8-AMINO-7-OXONONANOATE SYNTHASE"/>
    <property type="match status" value="1"/>
</dbReference>
<dbReference type="InterPro" id="IPR004839">
    <property type="entry name" value="Aminotransferase_I/II_large"/>
</dbReference>
<dbReference type="Proteomes" id="UP000270343">
    <property type="component" value="Unassembled WGS sequence"/>
</dbReference>
<dbReference type="InterPro" id="IPR050087">
    <property type="entry name" value="AON_synthase_class-II"/>
</dbReference>
<dbReference type="Gene3D" id="3.90.1150.10">
    <property type="entry name" value="Aspartate Aminotransferase, domain 1"/>
    <property type="match status" value="1"/>
</dbReference>
<dbReference type="PANTHER" id="PTHR13693:SF3">
    <property type="entry name" value="LD36009P"/>
    <property type="match status" value="1"/>
</dbReference>
<keyword evidence="8" id="KW-1185">Reference proteome</keyword>
<dbReference type="SUPFAM" id="SSF53383">
    <property type="entry name" value="PLP-dependent transferases"/>
    <property type="match status" value="1"/>
</dbReference>
<feature type="compositionally biased region" description="Polar residues" evidence="5">
    <location>
        <begin position="1"/>
        <end position="11"/>
    </location>
</feature>
<evidence type="ECO:0000313" key="7">
    <source>
        <dbReference type="EMBL" id="RKN71536.1"/>
    </source>
</evidence>
<comment type="caution">
    <text evidence="7">The sequence shown here is derived from an EMBL/GenBank/DDBJ whole genome shotgun (WGS) entry which is preliminary data.</text>
</comment>
<proteinExistence type="predicted"/>
<dbReference type="Pfam" id="PF00155">
    <property type="entry name" value="Aminotran_1_2"/>
    <property type="match status" value="1"/>
</dbReference>
<keyword evidence="3 7" id="KW-0808">Transferase</keyword>
<evidence type="ECO:0000256" key="5">
    <source>
        <dbReference type="SAM" id="MobiDB-lite"/>
    </source>
</evidence>
<feature type="compositionally biased region" description="Low complexity" evidence="5">
    <location>
        <begin position="420"/>
        <end position="435"/>
    </location>
</feature>
<dbReference type="Gene3D" id="3.40.640.10">
    <property type="entry name" value="Type I PLP-dependent aspartate aminotransferase-like (Major domain)"/>
    <property type="match status" value="1"/>
</dbReference>
<dbReference type="AlphaFoldDB" id="A0A3B0BI22"/>
<evidence type="ECO:0000259" key="6">
    <source>
        <dbReference type="Pfam" id="PF00155"/>
    </source>
</evidence>
<dbReference type="EC" id="2.3.1.47" evidence="2"/>
<comment type="catalytic activity">
    <reaction evidence="4">
        <text>6-carboxyhexanoyl-[ACP] + L-alanine + H(+) = (8S)-8-amino-7-oxononanoate + holo-[ACP] + CO2</text>
        <dbReference type="Rhea" id="RHEA:42288"/>
        <dbReference type="Rhea" id="RHEA-COMP:9685"/>
        <dbReference type="Rhea" id="RHEA-COMP:9955"/>
        <dbReference type="ChEBI" id="CHEBI:15378"/>
        <dbReference type="ChEBI" id="CHEBI:16526"/>
        <dbReference type="ChEBI" id="CHEBI:57972"/>
        <dbReference type="ChEBI" id="CHEBI:64479"/>
        <dbReference type="ChEBI" id="CHEBI:78846"/>
        <dbReference type="ChEBI" id="CHEBI:149468"/>
        <dbReference type="EC" id="2.3.1.47"/>
    </reaction>
</comment>
<evidence type="ECO:0000256" key="1">
    <source>
        <dbReference type="ARBA" id="ARBA00001933"/>
    </source>
</evidence>
<feature type="domain" description="Aminotransferase class I/classII large" evidence="6">
    <location>
        <begin position="61"/>
        <end position="408"/>
    </location>
</feature>
<evidence type="ECO:0000256" key="2">
    <source>
        <dbReference type="ARBA" id="ARBA00013187"/>
    </source>
</evidence>
<name>A0A3B0BI22_9ACTN</name>
<evidence type="ECO:0000256" key="3">
    <source>
        <dbReference type="ARBA" id="ARBA00022679"/>
    </source>
</evidence>
<keyword evidence="7" id="KW-0032">Aminotransferase</keyword>
<evidence type="ECO:0000256" key="4">
    <source>
        <dbReference type="ARBA" id="ARBA00047715"/>
    </source>
</evidence>
<dbReference type="GO" id="GO:0008483">
    <property type="term" value="F:transaminase activity"/>
    <property type="evidence" value="ECO:0007669"/>
    <property type="project" value="UniProtKB-KW"/>
</dbReference>
<dbReference type="InterPro" id="IPR015422">
    <property type="entry name" value="PyrdxlP-dep_Trfase_small"/>
</dbReference>
<protein>
    <recommendedName>
        <fullName evidence="2">8-amino-7-oxononanoate synthase</fullName>
        <ecNumber evidence="2">2.3.1.47</ecNumber>
    </recommendedName>
</protein>
<dbReference type="OrthoDB" id="9778690at2"/>
<reference evidence="7 8" key="1">
    <citation type="journal article" date="2015" name="Antonie Van Leeuwenhoek">
        <title>Streptomyces klenkii sp. nov., isolated from deep marine sediment.</title>
        <authorList>
            <person name="Veyisoglu A."/>
            <person name="Sahin N."/>
        </authorList>
    </citation>
    <scope>NUCLEOTIDE SEQUENCE [LARGE SCALE GENOMIC DNA]</scope>
    <source>
        <strain evidence="7 8">KCTC 29202</strain>
    </source>
</reference>
<dbReference type="RefSeq" id="WP_120756149.1">
    <property type="nucleotide sequence ID" value="NZ_RBAM01000006.1"/>
</dbReference>
<dbReference type="InterPro" id="IPR015421">
    <property type="entry name" value="PyrdxlP-dep_Trfase_major"/>
</dbReference>
<organism evidence="7 8">
    <name type="scientific">Streptomyces klenkii</name>
    <dbReference type="NCBI Taxonomy" id="1420899"/>
    <lineage>
        <taxon>Bacteria</taxon>
        <taxon>Bacillati</taxon>
        <taxon>Actinomycetota</taxon>
        <taxon>Actinomycetes</taxon>
        <taxon>Kitasatosporales</taxon>
        <taxon>Streptomycetaceae</taxon>
        <taxon>Streptomyces</taxon>
    </lineage>
</organism>
<evidence type="ECO:0000313" key="8">
    <source>
        <dbReference type="Proteomes" id="UP000270343"/>
    </source>
</evidence>
<gene>
    <name evidence="7" type="ORF">D7231_16120</name>
</gene>
<sequence>MPDSNPDSSPGHNPPADLFDKAPASPFLRAVHATPVRPYYRPLQARDGEAVLDGRKVVMAGCNDYLGLATDSRVTAAAATALQTYGTSCSGARTLNGTLPLHGELEAAVADFLGTEDAAVVTTGFQANLALAALFGPGDAVFSDTANHASLIDGIRLGAAHRMRYRHADPAHLDRLLAAADPAAAKAVVTDGMFSMDGALAPLPALTAAARRHGARTLVDGAHDIGLLGPTGRGAAELLGVHERVDLFTGTFSKCFGSTGGFLAGPARVITHLRYAARAILFSASMPPPALAAAMSALEISIDEPWRRHRVLALAARLRTRLTALGYDTGPAHTDPAPPGAPPPPGPVIAVRTGDPADCVRLWQHLLDAGVYTNPVGPPAVPEGSSIIRVTLQATHTDTHVDHIAEAFASARRTPPPAAPVLARPRQALAPETAR</sequence>
<dbReference type="GO" id="GO:0030170">
    <property type="term" value="F:pyridoxal phosphate binding"/>
    <property type="evidence" value="ECO:0007669"/>
    <property type="project" value="InterPro"/>
</dbReference>
<comment type="cofactor">
    <cofactor evidence="1">
        <name>pyridoxal 5'-phosphate</name>
        <dbReference type="ChEBI" id="CHEBI:597326"/>
    </cofactor>
</comment>
<dbReference type="GO" id="GO:0008710">
    <property type="term" value="F:8-amino-7-oxononanoate synthase activity"/>
    <property type="evidence" value="ECO:0007669"/>
    <property type="project" value="UniProtKB-EC"/>
</dbReference>